<dbReference type="SUPFAM" id="SSF53955">
    <property type="entry name" value="Lysozyme-like"/>
    <property type="match status" value="1"/>
</dbReference>
<name>A0ABT2TCW8_9FIRM</name>
<accession>A0ABT2TCW8</accession>
<feature type="region of interest" description="Disordered" evidence="2">
    <location>
        <begin position="533"/>
        <end position="564"/>
    </location>
</feature>
<comment type="caution">
    <text evidence="4">The sequence shown here is derived from an EMBL/GenBank/DDBJ whole genome shotgun (WGS) entry which is preliminary data.</text>
</comment>
<dbReference type="InterPro" id="IPR008258">
    <property type="entry name" value="Transglycosylase_SLT_dom_1"/>
</dbReference>
<evidence type="ECO:0000313" key="5">
    <source>
        <dbReference type="Proteomes" id="UP001652394"/>
    </source>
</evidence>
<gene>
    <name evidence="4" type="ORF">OCV51_10375</name>
</gene>
<evidence type="ECO:0000313" key="4">
    <source>
        <dbReference type="EMBL" id="MCU6748051.1"/>
    </source>
</evidence>
<dbReference type="CDD" id="cd13402">
    <property type="entry name" value="LT_TF-like"/>
    <property type="match status" value="1"/>
</dbReference>
<dbReference type="PANTHER" id="PTHR21525:SF9">
    <property type="entry name" value="CHANNEL_COLICIN DOMAIN-CONTAINING PROTEIN"/>
    <property type="match status" value="1"/>
</dbReference>
<keyword evidence="5" id="KW-1185">Reference proteome</keyword>
<evidence type="ECO:0000256" key="2">
    <source>
        <dbReference type="SAM" id="MobiDB-lite"/>
    </source>
</evidence>
<dbReference type="Proteomes" id="UP001652394">
    <property type="component" value="Unassembled WGS sequence"/>
</dbReference>
<feature type="coiled-coil region" evidence="1">
    <location>
        <begin position="1055"/>
        <end position="1109"/>
    </location>
</feature>
<evidence type="ECO:0000259" key="3">
    <source>
        <dbReference type="Pfam" id="PF01464"/>
    </source>
</evidence>
<protein>
    <submittedName>
        <fullName evidence="4">Transglycosylase SLT domain-containing protein</fullName>
    </submittedName>
</protein>
<dbReference type="Pfam" id="PF01464">
    <property type="entry name" value="SLT"/>
    <property type="match status" value="1"/>
</dbReference>
<keyword evidence="1" id="KW-0175">Coiled coil</keyword>
<reference evidence="4 5" key="1">
    <citation type="journal article" date="2021" name="ISME Commun">
        <title>Automated analysis of genomic sequences facilitates high-throughput and comprehensive description of bacteria.</title>
        <authorList>
            <person name="Hitch T.C.A."/>
        </authorList>
    </citation>
    <scope>NUCLEOTIDE SEQUENCE [LARGE SCALE GENOMIC DNA]</scope>
    <source>
        <strain evidence="4 5">H2_18</strain>
    </source>
</reference>
<dbReference type="PANTHER" id="PTHR21525">
    <property type="entry name" value="MOTILE SPERM PROTEIN"/>
    <property type="match status" value="1"/>
</dbReference>
<dbReference type="InterPro" id="IPR023346">
    <property type="entry name" value="Lysozyme-like_dom_sf"/>
</dbReference>
<dbReference type="EMBL" id="JAOQJX010000015">
    <property type="protein sequence ID" value="MCU6748051.1"/>
    <property type="molecule type" value="Genomic_DNA"/>
</dbReference>
<feature type="domain" description="Transglycosylase SLT" evidence="3">
    <location>
        <begin position="1575"/>
        <end position="1674"/>
    </location>
</feature>
<sequence>MGTTVDSLEIQLQAQAGKANSAIDDLIKKLDRVSASLSAVNSRGLATMGAGVNKLSNAMANFSNNTKTTDFSRLGRNIKSLTDSLSELDSKKVSRATGTINSIATGMEKFNKIPISDNAEKLAQFANGIKQLGYTSSTKAIENIPLLATAMKKLMSELSRAPKVSQNLIDMTNALAKLSRTGASSGRAANALGNSLNTYTKSTHKASRGTKGLASALGKMYATYWVLFRAIRWIGKSINIASDLVEVQNVVDTVFGNMSSKVEEYAQNSIKQFGMSELSFKQYASRFQAMGSAMGIDTSSIGSANSFLNKATGGYVGLSDSMADVSLTLTQLTADMASFYNVSQKDVAKDLEAIFTGETRPLRTYGLDLTQATLAEWAMKNGLDANVQSMSQAEKTMLRYQYVLANTTAAQGDFARTSNTWANQIRILQEQIKKFAAVIGTGFIAAFKPFVQTLNKVMAKVIDFTQNVLNALGQIFGWEFEIGGGGITDDLGDVSTDLDDSAGSAGDLAGNLGQAAENAKKLKTTTLGIDELNINAPDDGTSGGGSGSGGSGSGGSGSGGSGSGITTAFKPNEKLLEAYKSSIKNLEQLGEYIGDTLTNAMNKIDWKKVYSGAKNFGKGLADFLNGLISPELFGATGKTIANSLNAAIYAALSFAETFEWEELGVSIATGINEFFENFDFGALAKTLNTWVGGIFNAFISAISNVDWDKIGENIGAFISNIDISAAIVKLAKSIWETLNAGIKVYSKIFSAAPIETALLSFVAIPKILKKIAGLKYFKQIGNAFSVLGDSIKVASYTFVSFKRATGSIKTAALGGIESGIRKITKSLTKMQKGIIGAVSVFGEFSLVKEGFYDIASGGKNIVESLAKIAAGAGVAATALKLMGLSNPFTAVITGVTALVGALVGVNSALEEQKNIAAEQEQMEMYGDTLDNITQKTNELADGIKRRAEEAQKYVETAGAGEMAMASDMADRYFDLAEKESLTNTEKEEMQRLAQSLVDQLPELENYYNTQTGLIDINRESLKKMIDTRLKEIQLSAIEDKLKEAYQDQADALFALNDSAEQVNDTQEKMNDLQADYNSAWQDVEDWQAIKRLEKEIENATGDTTSLKQEQAAIWDRLDRKYPDGIPAYDDLLTAFADSSTALKNFQDDYDEVMENFGTNQEAYNTASESITKLSDMFGQGMISAAEDGAAGFSETFSNDTTMQNSALQQALDTYNAYREGLDEHSPSKKFEQSGINSILGYVLGLVKNKGIAINAAKDVANSVISALNDSISRASNIASSMPNSFRKSWELIKNIFLPAPDFFENIFELSYGKIKSAFQSINLYFHDKWVSIKNVFKDVKPFFKSAFESAYSAITSAFGGISGFFRGIANKIVDPIKEAINGVIRGMNWLLNEVGAGKSIELWSAPRFANGTDGIGQDTFGIVNDQKGNTYKELIVPPNGKAFIPEGRNVMLPLEKGTKIMPANQTKAFMRGVPKFAKGIGDFLGSSWKTFNGYKGSVLDYLNDPKGILQIATDKYTNISGWKGVFADMAAHSAKTLVNNAVEYIKKIFDEILVIDYNPTAGVEQWRNLATKALQMAGQYSQANLKLLLYQMQTESGGNPNAINKWDINAQNGTPSKGLMQVIDPTFKSYAYPGYDKNIYDPLSNMLAAIRYTVSRYGSLANGWKGHGYASGIGRITLADLIPKYSVGGFPEDGLFMANHNELVGRFSDGRTAVANNIDIQKGIEEAAYRGFSRANTENREQENLLRELIQAVRDGKQIVIDGRELVSITDSRRARNGFSFT</sequence>
<proteinExistence type="predicted"/>
<dbReference type="Gene3D" id="1.10.530.10">
    <property type="match status" value="1"/>
</dbReference>
<evidence type="ECO:0000256" key="1">
    <source>
        <dbReference type="SAM" id="Coils"/>
    </source>
</evidence>
<feature type="compositionally biased region" description="Gly residues" evidence="2">
    <location>
        <begin position="541"/>
        <end position="563"/>
    </location>
</feature>
<organism evidence="4 5">
    <name type="scientific">Faecalicatena acetigenes</name>
    <dbReference type="NCBI Taxonomy" id="2981790"/>
    <lineage>
        <taxon>Bacteria</taxon>
        <taxon>Bacillati</taxon>
        <taxon>Bacillota</taxon>
        <taxon>Clostridia</taxon>
        <taxon>Lachnospirales</taxon>
        <taxon>Lachnospiraceae</taxon>
        <taxon>Faecalicatena</taxon>
    </lineage>
</organism>
<dbReference type="RefSeq" id="WP_267304157.1">
    <property type="nucleotide sequence ID" value="NZ_JAOQJX010000015.1"/>
</dbReference>